<proteinExistence type="predicted"/>
<dbReference type="EMBL" id="JAMWBK010000004">
    <property type="protein sequence ID" value="KAJ8905899.1"/>
    <property type="molecule type" value="Genomic_DNA"/>
</dbReference>
<dbReference type="SUPFAM" id="SSF82199">
    <property type="entry name" value="SET domain"/>
    <property type="match status" value="1"/>
</dbReference>
<accession>A0AAV8UTN4</accession>
<dbReference type="InterPro" id="IPR050600">
    <property type="entry name" value="SETD3_SETD6_MTase"/>
</dbReference>
<evidence type="ECO:0000256" key="1">
    <source>
        <dbReference type="ARBA" id="ARBA00022603"/>
    </source>
</evidence>
<dbReference type="PANTHER" id="PTHR13271">
    <property type="entry name" value="UNCHARACTERIZED PUTATIVE METHYLTRANSFERASE"/>
    <property type="match status" value="1"/>
</dbReference>
<evidence type="ECO:0000313" key="5">
    <source>
        <dbReference type="EMBL" id="KAJ8905899.1"/>
    </source>
</evidence>
<keyword evidence="3" id="KW-0949">S-adenosyl-L-methionine</keyword>
<dbReference type="Gene3D" id="3.90.1410.10">
    <property type="entry name" value="set domain protein methyltransferase, domain 1"/>
    <property type="match status" value="1"/>
</dbReference>
<dbReference type="GO" id="GO:0032259">
    <property type="term" value="P:methylation"/>
    <property type="evidence" value="ECO:0007669"/>
    <property type="project" value="UniProtKB-KW"/>
</dbReference>
<evidence type="ECO:0000313" key="6">
    <source>
        <dbReference type="Proteomes" id="UP001157974"/>
    </source>
</evidence>
<dbReference type="InterPro" id="IPR036464">
    <property type="entry name" value="Rubisco_LSMT_subst-bd_sf"/>
</dbReference>
<feature type="domain" description="Rubisco LSMT substrate-binding" evidence="4">
    <location>
        <begin position="233"/>
        <end position="338"/>
    </location>
</feature>
<dbReference type="InterPro" id="IPR046341">
    <property type="entry name" value="SET_dom_sf"/>
</dbReference>
<dbReference type="GO" id="GO:0016279">
    <property type="term" value="F:protein-lysine N-methyltransferase activity"/>
    <property type="evidence" value="ECO:0007669"/>
    <property type="project" value="TreeGrafter"/>
</dbReference>
<dbReference type="InterPro" id="IPR015353">
    <property type="entry name" value="Rubisco_LSMT_subst-bd"/>
</dbReference>
<evidence type="ECO:0000256" key="3">
    <source>
        <dbReference type="ARBA" id="ARBA00022691"/>
    </source>
</evidence>
<sequence>MDGKCTQGVRSGTELLSFPESSAFAPGVVEKELASVLNVQDLDDVTALALYLICVKYGILDSQFKEYVDSLPETLDLPMFWTDAELEYLRGSALLEKVNSIKVRISEEFSSVLEALPAEMKKDITLDRYTWAQGILFSRAFELPSSLPIVLLPGADSFPTSRSGNSVVRATKGGLFGQDKNVALVADSDIFSGDQVVVTRNAESNSQFLIDYGIVYENSPTLDTVDLEFGVSPLDPYYDDKVDILQEMNMSISLNFRVTAGCKEYREEDIEQLEYVAQYLRLVCLGGPDAFLLEAVFRSDVWDFMALPVSKENEQTMCESVIAACEEQLESFGENTEAKAGSKRAGLARVIVDGERSALEGVVAHFQRELKLLDGKQYYQERRLSDLDLLRPVDASEVVDSESAGRAARSFDDYY</sequence>
<keyword evidence="2" id="KW-0808">Transferase</keyword>
<reference evidence="5 6" key="1">
    <citation type="journal article" date="2023" name="Nat. Commun.">
        <title>Origin of minicircular mitochondrial genomes in red algae.</title>
        <authorList>
            <person name="Lee Y."/>
            <person name="Cho C.H."/>
            <person name="Lee Y.M."/>
            <person name="Park S.I."/>
            <person name="Yang J.H."/>
            <person name="West J.A."/>
            <person name="Bhattacharya D."/>
            <person name="Yoon H.S."/>
        </authorList>
    </citation>
    <scope>NUCLEOTIDE SEQUENCE [LARGE SCALE GENOMIC DNA]</scope>
    <source>
        <strain evidence="5 6">CCMP1338</strain>
        <tissue evidence="5">Whole cell</tissue>
    </source>
</reference>
<evidence type="ECO:0000259" key="4">
    <source>
        <dbReference type="Pfam" id="PF09273"/>
    </source>
</evidence>
<dbReference type="Pfam" id="PF09273">
    <property type="entry name" value="Rubis-subs-bind"/>
    <property type="match status" value="1"/>
</dbReference>
<dbReference type="SUPFAM" id="SSF81822">
    <property type="entry name" value="RuBisCo LSMT C-terminal, substrate-binding domain"/>
    <property type="match status" value="1"/>
</dbReference>
<evidence type="ECO:0000256" key="2">
    <source>
        <dbReference type="ARBA" id="ARBA00022679"/>
    </source>
</evidence>
<comment type="caution">
    <text evidence="5">The sequence shown here is derived from an EMBL/GenBank/DDBJ whole genome shotgun (WGS) entry which is preliminary data.</text>
</comment>
<dbReference type="Proteomes" id="UP001157974">
    <property type="component" value="Unassembled WGS sequence"/>
</dbReference>
<keyword evidence="1" id="KW-0489">Methyltransferase</keyword>
<name>A0AAV8UTN4_9RHOD</name>
<dbReference type="Gene3D" id="3.90.1420.10">
    <property type="entry name" value="Rubisco LSMT, substrate-binding domain"/>
    <property type="match status" value="1"/>
</dbReference>
<dbReference type="AlphaFoldDB" id="A0AAV8UTN4"/>
<keyword evidence="6" id="KW-1185">Reference proteome</keyword>
<gene>
    <name evidence="5" type="ORF">NDN08_002402</name>
</gene>
<organism evidence="5 6">
    <name type="scientific">Rhodosorus marinus</name>
    <dbReference type="NCBI Taxonomy" id="101924"/>
    <lineage>
        <taxon>Eukaryota</taxon>
        <taxon>Rhodophyta</taxon>
        <taxon>Stylonematophyceae</taxon>
        <taxon>Stylonematales</taxon>
        <taxon>Stylonemataceae</taxon>
        <taxon>Rhodosorus</taxon>
    </lineage>
</organism>
<protein>
    <recommendedName>
        <fullName evidence="4">Rubisco LSMT substrate-binding domain-containing protein</fullName>
    </recommendedName>
</protein>